<dbReference type="PROSITE" id="PS50887">
    <property type="entry name" value="GGDEF"/>
    <property type="match status" value="1"/>
</dbReference>
<keyword evidence="1" id="KW-0812">Transmembrane</keyword>
<dbReference type="EMBL" id="LODL01000007">
    <property type="protein sequence ID" value="KXB32091.1"/>
    <property type="molecule type" value="Genomic_DNA"/>
</dbReference>
<dbReference type="InterPro" id="IPR029787">
    <property type="entry name" value="Nucleotide_cyclase"/>
</dbReference>
<gene>
    <name evidence="3" type="ORF">AT959_03255</name>
</gene>
<name>A0A133XMC9_9RHOO</name>
<protein>
    <recommendedName>
        <fullName evidence="2">GGDEF domain-containing protein</fullName>
    </recommendedName>
</protein>
<dbReference type="Pfam" id="PF00990">
    <property type="entry name" value="GGDEF"/>
    <property type="match status" value="1"/>
</dbReference>
<dbReference type="STRING" id="281362.AT959_03255"/>
<dbReference type="Gene3D" id="3.30.70.270">
    <property type="match status" value="1"/>
</dbReference>
<keyword evidence="4" id="KW-1185">Reference proteome</keyword>
<evidence type="ECO:0000313" key="4">
    <source>
        <dbReference type="Proteomes" id="UP000070186"/>
    </source>
</evidence>
<feature type="transmembrane region" description="Helical" evidence="1">
    <location>
        <begin position="93"/>
        <end position="111"/>
    </location>
</feature>
<reference evidence="3 4" key="1">
    <citation type="submission" date="2015-12" db="EMBL/GenBank/DDBJ databases">
        <title>Nitrous oxide reduction kinetics distinguish bacteria harboring typical versus atypical NosZ.</title>
        <authorList>
            <person name="Yoon S."/>
            <person name="Nissen S."/>
            <person name="Park D."/>
            <person name="Sanford R.A."/>
            <person name="Loeffler F.E."/>
        </authorList>
    </citation>
    <scope>NUCLEOTIDE SEQUENCE [LARGE SCALE GENOMIC DNA]</scope>
    <source>
        <strain evidence="3 4">ATCC BAA-841</strain>
    </source>
</reference>
<feature type="transmembrane region" description="Helical" evidence="1">
    <location>
        <begin position="30"/>
        <end position="49"/>
    </location>
</feature>
<dbReference type="InterPro" id="IPR000160">
    <property type="entry name" value="GGDEF_dom"/>
</dbReference>
<dbReference type="SMART" id="SM00267">
    <property type="entry name" value="GGDEF"/>
    <property type="match status" value="1"/>
</dbReference>
<dbReference type="AlphaFoldDB" id="A0A133XMC9"/>
<dbReference type="InterPro" id="IPR052163">
    <property type="entry name" value="DGC-Regulatory_Protein"/>
</dbReference>
<feature type="transmembrane region" description="Helical" evidence="1">
    <location>
        <begin position="141"/>
        <end position="159"/>
    </location>
</feature>
<feature type="domain" description="GGDEF" evidence="2">
    <location>
        <begin position="243"/>
        <end position="378"/>
    </location>
</feature>
<sequence length="379" mass="41996">MNRLHPLTLSFRDPATEQAFVRHLLPRLRLQGRAAIAVGTVVYFLYGALDHLFVPPELWQTVWSIRLLALGVPVAVLALSFSPWFEKTSQLPLALVGLAAGLGLIAMLWHLPVDSSAYYYPGLMLATFYTYNLLGARFIQALAVSILLLLLYNLLFGHLRQYPAPLLLSHNFFLISANLIGGAAGYLVEYQRRQLFLREMQLDHERRQHLERSLHDRLTGLPNRDLLIDRINQALALARRDAERHAGYFVDLDGFKAVNDRLGHAAGDIALCEIARRLSTAMRETDTVSRLGGDEFFVLAQDIGSCDGAAHLAGKLISLIESPIPGLPPGYSLSASIGICLFPNVGPASTPDGIIRLADLAMYRAKEAGKRRYLFAESD</sequence>
<evidence type="ECO:0000259" key="2">
    <source>
        <dbReference type="PROSITE" id="PS50887"/>
    </source>
</evidence>
<dbReference type="Proteomes" id="UP000070186">
    <property type="component" value="Unassembled WGS sequence"/>
</dbReference>
<evidence type="ECO:0000256" key="1">
    <source>
        <dbReference type="SAM" id="Phobius"/>
    </source>
</evidence>
<keyword evidence="1" id="KW-0472">Membrane</keyword>
<dbReference type="NCBIfam" id="TIGR00254">
    <property type="entry name" value="GGDEF"/>
    <property type="match status" value="1"/>
</dbReference>
<dbReference type="PANTHER" id="PTHR46663">
    <property type="entry name" value="DIGUANYLATE CYCLASE DGCT-RELATED"/>
    <property type="match status" value="1"/>
</dbReference>
<accession>A0A133XMC9</accession>
<evidence type="ECO:0000313" key="3">
    <source>
        <dbReference type="EMBL" id="KXB32091.1"/>
    </source>
</evidence>
<keyword evidence="1" id="KW-1133">Transmembrane helix</keyword>
<proteinExistence type="predicted"/>
<dbReference type="PANTHER" id="PTHR46663:SF2">
    <property type="entry name" value="GGDEF DOMAIN-CONTAINING PROTEIN"/>
    <property type="match status" value="1"/>
</dbReference>
<comment type="caution">
    <text evidence="3">The sequence shown here is derived from an EMBL/GenBank/DDBJ whole genome shotgun (WGS) entry which is preliminary data.</text>
</comment>
<dbReference type="CDD" id="cd01949">
    <property type="entry name" value="GGDEF"/>
    <property type="match status" value="1"/>
</dbReference>
<organism evidence="3 4">
    <name type="scientific">Dechloromonas denitrificans</name>
    <dbReference type="NCBI Taxonomy" id="281362"/>
    <lineage>
        <taxon>Bacteria</taxon>
        <taxon>Pseudomonadati</taxon>
        <taxon>Pseudomonadota</taxon>
        <taxon>Betaproteobacteria</taxon>
        <taxon>Rhodocyclales</taxon>
        <taxon>Azonexaceae</taxon>
        <taxon>Dechloromonas</taxon>
    </lineage>
</organism>
<feature type="transmembrane region" description="Helical" evidence="1">
    <location>
        <begin position="171"/>
        <end position="188"/>
    </location>
</feature>
<dbReference type="SUPFAM" id="SSF55073">
    <property type="entry name" value="Nucleotide cyclase"/>
    <property type="match status" value="1"/>
</dbReference>
<dbReference type="InterPro" id="IPR043128">
    <property type="entry name" value="Rev_trsase/Diguanyl_cyclase"/>
</dbReference>
<feature type="transmembrane region" description="Helical" evidence="1">
    <location>
        <begin position="61"/>
        <end position="81"/>
    </location>
</feature>